<evidence type="ECO:0000313" key="2">
    <source>
        <dbReference type="Proteomes" id="UP000059680"/>
    </source>
</evidence>
<dbReference type="EMBL" id="AP014968">
    <property type="protein sequence ID" value="BAT16272.1"/>
    <property type="molecule type" value="Genomic_DNA"/>
</dbReference>
<name>A0A0P0Y7W2_ORYSJ</name>
<reference evidence="1 2" key="2">
    <citation type="journal article" date="2013" name="Plant Cell Physiol.">
        <title>Rice Annotation Project Database (RAP-DB): an integrative and interactive database for rice genomics.</title>
        <authorList>
            <person name="Sakai H."/>
            <person name="Lee S.S."/>
            <person name="Tanaka T."/>
            <person name="Numa H."/>
            <person name="Kim J."/>
            <person name="Kawahara Y."/>
            <person name="Wakimoto H."/>
            <person name="Yang C.C."/>
            <person name="Iwamoto M."/>
            <person name="Abe T."/>
            <person name="Yamada Y."/>
            <person name="Muto A."/>
            <person name="Inokuchi H."/>
            <person name="Ikemura T."/>
            <person name="Matsumoto T."/>
            <person name="Sasaki T."/>
            <person name="Itoh T."/>
        </authorList>
    </citation>
    <scope>NUCLEOTIDE SEQUENCE [LARGE SCALE GENOMIC DNA]</scope>
    <source>
        <strain evidence="2">cv. Nipponbare</strain>
    </source>
</reference>
<reference evidence="2" key="1">
    <citation type="journal article" date="2005" name="Nature">
        <title>The map-based sequence of the rice genome.</title>
        <authorList>
            <consortium name="International rice genome sequencing project (IRGSP)"/>
            <person name="Matsumoto T."/>
            <person name="Wu J."/>
            <person name="Kanamori H."/>
            <person name="Katayose Y."/>
            <person name="Fujisawa M."/>
            <person name="Namiki N."/>
            <person name="Mizuno H."/>
            <person name="Yamamoto K."/>
            <person name="Antonio B.A."/>
            <person name="Baba T."/>
            <person name="Sakata K."/>
            <person name="Nagamura Y."/>
            <person name="Aoki H."/>
            <person name="Arikawa K."/>
            <person name="Arita K."/>
            <person name="Bito T."/>
            <person name="Chiden Y."/>
            <person name="Fujitsuka N."/>
            <person name="Fukunaka R."/>
            <person name="Hamada M."/>
            <person name="Harada C."/>
            <person name="Hayashi A."/>
            <person name="Hijishita S."/>
            <person name="Honda M."/>
            <person name="Hosokawa S."/>
            <person name="Ichikawa Y."/>
            <person name="Idonuma A."/>
            <person name="Iijima M."/>
            <person name="Ikeda M."/>
            <person name="Ikeno M."/>
            <person name="Ito K."/>
            <person name="Ito S."/>
            <person name="Ito T."/>
            <person name="Ito Y."/>
            <person name="Ito Y."/>
            <person name="Iwabuchi A."/>
            <person name="Kamiya K."/>
            <person name="Karasawa W."/>
            <person name="Kurita K."/>
            <person name="Katagiri S."/>
            <person name="Kikuta A."/>
            <person name="Kobayashi H."/>
            <person name="Kobayashi N."/>
            <person name="Machita K."/>
            <person name="Maehara T."/>
            <person name="Masukawa M."/>
            <person name="Mizubayashi T."/>
            <person name="Mukai Y."/>
            <person name="Nagasaki H."/>
            <person name="Nagata Y."/>
            <person name="Naito S."/>
            <person name="Nakashima M."/>
            <person name="Nakama Y."/>
            <person name="Nakamichi Y."/>
            <person name="Nakamura M."/>
            <person name="Meguro A."/>
            <person name="Negishi M."/>
            <person name="Ohta I."/>
            <person name="Ohta T."/>
            <person name="Okamoto M."/>
            <person name="Ono N."/>
            <person name="Saji S."/>
            <person name="Sakaguchi M."/>
            <person name="Sakai K."/>
            <person name="Shibata M."/>
            <person name="Shimokawa T."/>
            <person name="Song J."/>
            <person name="Takazaki Y."/>
            <person name="Terasawa K."/>
            <person name="Tsugane M."/>
            <person name="Tsuji K."/>
            <person name="Ueda S."/>
            <person name="Waki K."/>
            <person name="Yamagata H."/>
            <person name="Yamamoto M."/>
            <person name="Yamamoto S."/>
            <person name="Yamane H."/>
            <person name="Yoshiki S."/>
            <person name="Yoshihara R."/>
            <person name="Yukawa K."/>
            <person name="Zhong H."/>
            <person name="Yano M."/>
            <person name="Yuan Q."/>
            <person name="Ouyang S."/>
            <person name="Liu J."/>
            <person name="Jones K.M."/>
            <person name="Gansberger K."/>
            <person name="Moffat K."/>
            <person name="Hill J."/>
            <person name="Bera J."/>
            <person name="Fadrosh D."/>
            <person name="Jin S."/>
            <person name="Johri S."/>
            <person name="Kim M."/>
            <person name="Overton L."/>
            <person name="Reardon M."/>
            <person name="Tsitrin T."/>
            <person name="Vuong H."/>
            <person name="Weaver B."/>
            <person name="Ciecko A."/>
            <person name="Tallon L."/>
            <person name="Jackson J."/>
            <person name="Pai G."/>
            <person name="Aken S.V."/>
            <person name="Utterback T."/>
            <person name="Reidmuller S."/>
            <person name="Feldblyum T."/>
            <person name="Hsiao J."/>
            <person name="Zismann V."/>
            <person name="Iobst S."/>
            <person name="de Vazeille A.R."/>
            <person name="Buell C.R."/>
            <person name="Ying K."/>
            <person name="Li Y."/>
            <person name="Lu T."/>
            <person name="Huang Y."/>
            <person name="Zhao Q."/>
            <person name="Feng Q."/>
            <person name="Zhang L."/>
            <person name="Zhu J."/>
            <person name="Weng Q."/>
            <person name="Mu J."/>
            <person name="Lu Y."/>
            <person name="Fan D."/>
            <person name="Liu Y."/>
            <person name="Guan J."/>
            <person name="Zhang Y."/>
            <person name="Yu S."/>
            <person name="Liu X."/>
            <person name="Zhang Y."/>
            <person name="Hong G."/>
            <person name="Han B."/>
            <person name="Choisne N."/>
            <person name="Demange N."/>
            <person name="Orjeda G."/>
            <person name="Samain S."/>
            <person name="Cattolico L."/>
            <person name="Pelletier E."/>
            <person name="Couloux A."/>
            <person name="Segurens B."/>
            <person name="Wincker P."/>
            <person name="D'Hont A."/>
            <person name="Scarpelli C."/>
            <person name="Weissenbach J."/>
            <person name="Salanoubat M."/>
            <person name="Quetier F."/>
            <person name="Yu Y."/>
            <person name="Kim H.R."/>
            <person name="Rambo T."/>
            <person name="Currie J."/>
            <person name="Collura K."/>
            <person name="Luo M."/>
            <person name="Yang T."/>
            <person name="Ammiraju J.S.S."/>
            <person name="Engler F."/>
            <person name="Soderlund C."/>
            <person name="Wing R.A."/>
            <person name="Palmer L.E."/>
            <person name="de la Bastide M."/>
            <person name="Spiegel L."/>
            <person name="Nascimento L."/>
            <person name="Zutavern T."/>
            <person name="O'Shaughnessy A."/>
            <person name="Dike S."/>
            <person name="Dedhia N."/>
            <person name="Preston R."/>
            <person name="Balija V."/>
            <person name="McCombie W.R."/>
            <person name="Chow T."/>
            <person name="Chen H."/>
            <person name="Chung M."/>
            <person name="Chen C."/>
            <person name="Shaw J."/>
            <person name="Wu H."/>
            <person name="Hsiao K."/>
            <person name="Chao Y."/>
            <person name="Chu M."/>
            <person name="Cheng C."/>
            <person name="Hour A."/>
            <person name="Lee P."/>
            <person name="Lin S."/>
            <person name="Lin Y."/>
            <person name="Liou J."/>
            <person name="Liu S."/>
            <person name="Hsing Y."/>
            <person name="Raghuvanshi S."/>
            <person name="Mohanty A."/>
            <person name="Bharti A.K."/>
            <person name="Gaur A."/>
            <person name="Gupta V."/>
            <person name="Kumar D."/>
            <person name="Ravi V."/>
            <person name="Vij S."/>
            <person name="Kapur A."/>
            <person name="Khurana P."/>
            <person name="Khurana P."/>
            <person name="Khurana J.P."/>
            <person name="Tyagi A.K."/>
            <person name="Gaikwad K."/>
            <person name="Singh A."/>
            <person name="Dalal V."/>
            <person name="Srivastava S."/>
            <person name="Dixit A."/>
            <person name="Pal A.K."/>
            <person name="Ghazi I.A."/>
            <person name="Yadav M."/>
            <person name="Pandit A."/>
            <person name="Bhargava A."/>
            <person name="Sureshbabu K."/>
            <person name="Batra K."/>
            <person name="Sharma T.R."/>
            <person name="Mohapatra T."/>
            <person name="Singh N.K."/>
            <person name="Messing J."/>
            <person name="Nelson A.B."/>
            <person name="Fuks G."/>
            <person name="Kavchok S."/>
            <person name="Keizer G."/>
            <person name="Linton E."/>
            <person name="Llaca V."/>
            <person name="Song R."/>
            <person name="Tanyolac B."/>
            <person name="Young S."/>
            <person name="Ho-Il K."/>
            <person name="Hahn J.H."/>
            <person name="Sangsakoo G."/>
            <person name="Vanavichit A."/>
            <person name="de Mattos Luiz.A.T."/>
            <person name="Zimmer P.D."/>
            <person name="Malone G."/>
            <person name="Dellagostin O."/>
            <person name="de Oliveira A.C."/>
            <person name="Bevan M."/>
            <person name="Bancroft I."/>
            <person name="Minx P."/>
            <person name="Cordum H."/>
            <person name="Wilson R."/>
            <person name="Cheng Z."/>
            <person name="Jin W."/>
            <person name="Jiang J."/>
            <person name="Leong S.A."/>
            <person name="Iwama H."/>
            <person name="Gojobori T."/>
            <person name="Itoh T."/>
            <person name="Niimura Y."/>
            <person name="Fujii Y."/>
            <person name="Habara T."/>
            <person name="Sakai H."/>
            <person name="Sato Y."/>
            <person name="Wilson G."/>
            <person name="Kumar K."/>
            <person name="McCouch S."/>
            <person name="Juretic N."/>
            <person name="Hoen D."/>
            <person name="Wright S."/>
            <person name="Bruskiewich R."/>
            <person name="Bureau T."/>
            <person name="Miyao A."/>
            <person name="Hirochika H."/>
            <person name="Nishikawa T."/>
            <person name="Kadowaki K."/>
            <person name="Sugiura M."/>
            <person name="Burr B."/>
            <person name="Sasaki T."/>
        </authorList>
    </citation>
    <scope>NUCLEOTIDE SEQUENCE [LARGE SCALE GENOMIC DNA]</scope>
    <source>
        <strain evidence="2">cv. Nipponbare</strain>
    </source>
</reference>
<dbReference type="Proteomes" id="UP000059680">
    <property type="component" value="Chromosome 12"/>
</dbReference>
<reference evidence="1 2" key="3">
    <citation type="journal article" date="2013" name="Rice">
        <title>Improvement of the Oryza sativa Nipponbare reference genome using next generation sequence and optical map data.</title>
        <authorList>
            <person name="Kawahara Y."/>
            <person name="de la Bastide M."/>
            <person name="Hamilton J.P."/>
            <person name="Kanamori H."/>
            <person name="McCombie W.R."/>
            <person name="Ouyang S."/>
            <person name="Schwartz D.C."/>
            <person name="Tanaka T."/>
            <person name="Wu J."/>
            <person name="Zhou S."/>
            <person name="Childs K.L."/>
            <person name="Davidson R.M."/>
            <person name="Lin H."/>
            <person name="Quesada-Ocampo L."/>
            <person name="Vaillancourt B."/>
            <person name="Sakai H."/>
            <person name="Lee S.S."/>
            <person name="Kim J."/>
            <person name="Numa H."/>
            <person name="Itoh T."/>
            <person name="Buell C.R."/>
            <person name="Matsumoto T."/>
        </authorList>
    </citation>
    <scope>NUCLEOTIDE SEQUENCE [LARGE SCALE GENOMIC DNA]</scope>
    <source>
        <strain evidence="2">cv. Nipponbare</strain>
    </source>
</reference>
<keyword evidence="2" id="KW-1185">Reference proteome</keyword>
<gene>
    <name evidence="1" type="ordered locus">Os12g0203133</name>
    <name evidence="1" type="ORF">OSNPB_120203133</name>
</gene>
<dbReference type="AlphaFoldDB" id="A0A0P0Y7W2"/>
<protein>
    <submittedName>
        <fullName evidence="1">Os12g0203133 protein</fullName>
    </submittedName>
</protein>
<sequence length="70" mass="7343">MVVPVKGEKDFLNYGSGSPIGAAAARDGGGLSAGARFSARRRWILAAAATLGTMEAWESRRMKISSTTEV</sequence>
<organism evidence="1 2">
    <name type="scientific">Oryza sativa subsp. japonica</name>
    <name type="common">Rice</name>
    <dbReference type="NCBI Taxonomy" id="39947"/>
    <lineage>
        <taxon>Eukaryota</taxon>
        <taxon>Viridiplantae</taxon>
        <taxon>Streptophyta</taxon>
        <taxon>Embryophyta</taxon>
        <taxon>Tracheophyta</taxon>
        <taxon>Spermatophyta</taxon>
        <taxon>Magnoliopsida</taxon>
        <taxon>Liliopsida</taxon>
        <taxon>Poales</taxon>
        <taxon>Poaceae</taxon>
        <taxon>BOP clade</taxon>
        <taxon>Oryzoideae</taxon>
        <taxon>Oryzeae</taxon>
        <taxon>Oryzinae</taxon>
        <taxon>Oryza</taxon>
        <taxon>Oryza sativa</taxon>
    </lineage>
</organism>
<dbReference type="InParanoid" id="A0A0P0Y7W2"/>
<accession>A0A0P0Y7W2</accession>
<dbReference type="PaxDb" id="39947-A0A0P0Y7W2"/>
<evidence type="ECO:0000313" key="1">
    <source>
        <dbReference type="EMBL" id="BAT16272.1"/>
    </source>
</evidence>
<proteinExistence type="predicted"/>